<keyword evidence="1" id="KW-0472">Membrane</keyword>
<comment type="caution">
    <text evidence="3">The sequence shown here is derived from an EMBL/GenBank/DDBJ whole genome shotgun (WGS) entry which is preliminary data.</text>
</comment>
<dbReference type="Proteomes" id="UP000230002">
    <property type="component" value="Unassembled WGS sequence"/>
</dbReference>
<sequence length="355" mass="39355">MSSPTAVEDAQLIAIAAALAPSNYIVVAISALLVYEWVIGFGKEVNLFWKEKVTAATVLFLLNRYAPLVYFLSSFAGNSAHTDKRYPSRRSIFRINAKSVFSALRTYALCGKRWTLAIPVLVLSLVPLGIDLTRLYWSHGEMVPIWGCDTITVVPDNINLMFFYPSLGRDGLIELYRSASFHTTSFIINRRGRNCAQRMLINGTIYFVILLVLNILHLTFTLLSIATDGGFDSTSYVISFSEPITAILVSRFMFDLQKAKQKSQHRSDAAIGTGFDRALGSIGSTLSPSDVWRAGPGPAASDFHREYAEGRPDLEDEDVFMKFEPDVFGKGAVTSVILEVDSTPSLRGRRVSERV</sequence>
<keyword evidence="4" id="KW-1185">Reference proteome</keyword>
<keyword evidence="1" id="KW-1133">Transmembrane helix</keyword>
<keyword evidence="1" id="KW-0812">Transmembrane</keyword>
<feature type="domain" description="DUF6533" evidence="2">
    <location>
        <begin position="24"/>
        <end position="69"/>
    </location>
</feature>
<dbReference type="AlphaFoldDB" id="A0A2G8SJC3"/>
<gene>
    <name evidence="3" type="ORF">GSI_03575</name>
</gene>
<dbReference type="InterPro" id="IPR045340">
    <property type="entry name" value="DUF6533"/>
</dbReference>
<dbReference type="EMBL" id="AYKW01000006">
    <property type="protein sequence ID" value="PIL33869.1"/>
    <property type="molecule type" value="Genomic_DNA"/>
</dbReference>
<name>A0A2G8SJC3_9APHY</name>
<feature type="transmembrane region" description="Helical" evidence="1">
    <location>
        <begin position="12"/>
        <end position="33"/>
    </location>
</feature>
<organism evidence="3 4">
    <name type="scientific">Ganoderma sinense ZZ0214-1</name>
    <dbReference type="NCBI Taxonomy" id="1077348"/>
    <lineage>
        <taxon>Eukaryota</taxon>
        <taxon>Fungi</taxon>
        <taxon>Dikarya</taxon>
        <taxon>Basidiomycota</taxon>
        <taxon>Agaricomycotina</taxon>
        <taxon>Agaricomycetes</taxon>
        <taxon>Polyporales</taxon>
        <taxon>Polyporaceae</taxon>
        <taxon>Ganoderma</taxon>
    </lineage>
</organism>
<dbReference type="Pfam" id="PF20151">
    <property type="entry name" value="DUF6533"/>
    <property type="match status" value="1"/>
</dbReference>
<protein>
    <recommendedName>
        <fullName evidence="2">DUF6533 domain-containing protein</fullName>
    </recommendedName>
</protein>
<evidence type="ECO:0000256" key="1">
    <source>
        <dbReference type="SAM" id="Phobius"/>
    </source>
</evidence>
<feature type="transmembrane region" description="Helical" evidence="1">
    <location>
        <begin position="53"/>
        <end position="72"/>
    </location>
</feature>
<reference evidence="3 4" key="1">
    <citation type="journal article" date="2015" name="Sci. Rep.">
        <title>Chromosome-level genome map provides insights into diverse defense mechanisms in the medicinal fungus Ganoderma sinense.</title>
        <authorList>
            <person name="Zhu Y."/>
            <person name="Xu J."/>
            <person name="Sun C."/>
            <person name="Zhou S."/>
            <person name="Xu H."/>
            <person name="Nelson D.R."/>
            <person name="Qian J."/>
            <person name="Song J."/>
            <person name="Luo H."/>
            <person name="Xiang L."/>
            <person name="Li Y."/>
            <person name="Xu Z."/>
            <person name="Ji A."/>
            <person name="Wang L."/>
            <person name="Lu S."/>
            <person name="Hayward A."/>
            <person name="Sun W."/>
            <person name="Li X."/>
            <person name="Schwartz D.C."/>
            <person name="Wang Y."/>
            <person name="Chen S."/>
        </authorList>
    </citation>
    <scope>NUCLEOTIDE SEQUENCE [LARGE SCALE GENOMIC DNA]</scope>
    <source>
        <strain evidence="3 4">ZZ0214-1</strain>
    </source>
</reference>
<evidence type="ECO:0000313" key="3">
    <source>
        <dbReference type="EMBL" id="PIL33869.1"/>
    </source>
</evidence>
<feature type="transmembrane region" description="Helical" evidence="1">
    <location>
        <begin position="200"/>
        <end position="223"/>
    </location>
</feature>
<dbReference type="OrthoDB" id="2802397at2759"/>
<evidence type="ECO:0000313" key="4">
    <source>
        <dbReference type="Proteomes" id="UP000230002"/>
    </source>
</evidence>
<feature type="transmembrane region" description="Helical" evidence="1">
    <location>
        <begin position="235"/>
        <end position="254"/>
    </location>
</feature>
<proteinExistence type="predicted"/>
<evidence type="ECO:0000259" key="2">
    <source>
        <dbReference type="Pfam" id="PF20151"/>
    </source>
</evidence>
<accession>A0A2G8SJC3</accession>